<keyword evidence="1" id="KW-0732">Signal</keyword>
<dbReference type="RefSeq" id="WP_146258736.1">
    <property type="nucleotide sequence ID" value="NZ_NXEJ01000018.1"/>
</dbReference>
<evidence type="ECO:0000313" key="3">
    <source>
        <dbReference type="Proteomes" id="UP000237447"/>
    </source>
</evidence>
<feature type="signal peptide" evidence="1">
    <location>
        <begin position="1"/>
        <end position="22"/>
    </location>
</feature>
<evidence type="ECO:0008006" key="4">
    <source>
        <dbReference type="Google" id="ProtNLM"/>
    </source>
</evidence>
<comment type="caution">
    <text evidence="2">The sequence shown here is derived from an EMBL/GenBank/DDBJ whole genome shotgun (WGS) entry which is preliminary data.</text>
</comment>
<dbReference type="SUPFAM" id="SSF51126">
    <property type="entry name" value="Pectin lyase-like"/>
    <property type="match status" value="1"/>
</dbReference>
<evidence type="ECO:0000256" key="1">
    <source>
        <dbReference type="SAM" id="SignalP"/>
    </source>
</evidence>
<gene>
    <name evidence="2" type="ORF">CPJ18_26245</name>
</gene>
<feature type="chain" id="PRO_5041930931" description="Pectate lyase superfamily protein" evidence="1">
    <location>
        <begin position="23"/>
        <end position="552"/>
    </location>
</feature>
<accession>A0AAE5VLV3</accession>
<sequence length="552" mass="56958">MKNSTRVLLAALVLSYPVVVSAQSQGPTFNSLKLVSPSKPGNTIIKPDGLLTTSPVFDVMAYDFVSDGVADNSAKASTLLSAVGSNGGKIKFPCGTFKFSTALAYTIPSGKNITVEGEGCTKLLFGNTDGLVLTYTNNSSWSVVRNLEIATSAATGTNTALWLKSNVVNVPQNARSTVIEHVHVNGSDGLGVANYWGKGIFQDKVSFVNIDDLTFNGRATPAYGGDGVVAQGQTDPAFNVVTNIVNSNFAYCETGFKYGTYYQGLSFLGSNITGCRRGIYSPVGNVFNLQATIADSQFANGVSNIEFASEMSGAHISNNIFLLHPNTFGIKTAGLINSTISANGFSAALIAGQGSAISIGTSGNTAETVTVNGNTCLSIASCITIASGAKGIASGNAWWNVTAPFTNRSVNFFQTNNIQDGARQVTQAGPLSAVSFSDVVSVNSLLGSKTSPTIASGFCTSPSILVSNGTFSFRVGVGSSCAASSGTVSMPTSVNGWSCTATSVANVATSDPVIDLSASSLSSIVIRNYSRRTGALANFASSDSILVNCLAQ</sequence>
<organism evidence="2 3">
    <name type="scientific">Agrobacterium rosae</name>
    <dbReference type="NCBI Taxonomy" id="1972867"/>
    <lineage>
        <taxon>Bacteria</taxon>
        <taxon>Pseudomonadati</taxon>
        <taxon>Pseudomonadota</taxon>
        <taxon>Alphaproteobacteria</taxon>
        <taxon>Hyphomicrobiales</taxon>
        <taxon>Rhizobiaceae</taxon>
        <taxon>Rhizobium/Agrobacterium group</taxon>
        <taxon>Agrobacterium</taxon>
    </lineage>
</organism>
<evidence type="ECO:0000313" key="2">
    <source>
        <dbReference type="EMBL" id="POO48427.1"/>
    </source>
</evidence>
<dbReference type="AlphaFoldDB" id="A0AAE5VLV3"/>
<proteinExistence type="predicted"/>
<protein>
    <recommendedName>
        <fullName evidence="4">Pectate lyase superfamily protein</fullName>
    </recommendedName>
</protein>
<reference evidence="2 3" key="1">
    <citation type="journal article" date="2018" name="Syst. Appl. Microbiol.">
        <title>Agrobacterium rosae sp. nov., isolated from galls on different agricultural crops.</title>
        <authorList>
            <person name="Kuzmanovic N."/>
            <person name="Pulawska J."/>
            <person name="Smalla K."/>
            <person name="Nesme X."/>
        </authorList>
    </citation>
    <scope>NUCLEOTIDE SEQUENCE [LARGE SCALE GENOMIC DNA]</scope>
    <source>
        <strain evidence="2 3">NCPPB 1650</strain>
    </source>
</reference>
<name>A0AAE5VLV3_9HYPH</name>
<dbReference type="GeneID" id="86882760"/>
<dbReference type="Proteomes" id="UP000237447">
    <property type="component" value="Unassembled WGS sequence"/>
</dbReference>
<dbReference type="InterPro" id="IPR011050">
    <property type="entry name" value="Pectin_lyase_fold/virulence"/>
</dbReference>
<dbReference type="EMBL" id="NXEJ01000018">
    <property type="protein sequence ID" value="POO48427.1"/>
    <property type="molecule type" value="Genomic_DNA"/>
</dbReference>